<reference evidence="10" key="1">
    <citation type="journal article" date="2015" name="Nature">
        <title>Complex archaea that bridge the gap between prokaryotes and eukaryotes.</title>
        <authorList>
            <person name="Spang A."/>
            <person name="Saw J.H."/>
            <person name="Jorgensen S.L."/>
            <person name="Zaremba-Niedzwiedzka K."/>
            <person name="Martijn J."/>
            <person name="Lind A.E."/>
            <person name="van Eijk R."/>
            <person name="Schleper C."/>
            <person name="Guy L."/>
            <person name="Ettema T.J."/>
        </authorList>
    </citation>
    <scope>NUCLEOTIDE SEQUENCE</scope>
</reference>
<name>A0A0F9W6J0_9ZZZZ</name>
<dbReference type="AlphaFoldDB" id="A0A0F9W6J0"/>
<organism evidence="10">
    <name type="scientific">marine sediment metagenome</name>
    <dbReference type="NCBI Taxonomy" id="412755"/>
    <lineage>
        <taxon>unclassified sequences</taxon>
        <taxon>metagenomes</taxon>
        <taxon>ecological metagenomes</taxon>
    </lineage>
</organism>
<keyword evidence="5 8" id="KW-0812">Transmembrane</keyword>
<keyword evidence="6 8" id="KW-1133">Transmembrane helix</keyword>
<dbReference type="SUPFAM" id="SSF54523">
    <property type="entry name" value="Pili subunits"/>
    <property type="match status" value="1"/>
</dbReference>
<keyword evidence="2" id="KW-1003">Cell membrane</keyword>
<comment type="subcellular location">
    <subcellularLocation>
        <location evidence="1">Cell inner membrane</location>
        <topology evidence="1">Single-pass membrane protein</topology>
    </subcellularLocation>
</comment>
<keyword evidence="3" id="KW-0488">Methylation</keyword>
<dbReference type="EMBL" id="LAZR01000217">
    <property type="protein sequence ID" value="KKN81271.1"/>
    <property type="molecule type" value="Genomic_DNA"/>
</dbReference>
<keyword evidence="4" id="KW-0997">Cell inner membrane</keyword>
<proteinExistence type="predicted"/>
<dbReference type="GO" id="GO:0005886">
    <property type="term" value="C:plasma membrane"/>
    <property type="evidence" value="ECO:0007669"/>
    <property type="project" value="UniProtKB-SubCell"/>
</dbReference>
<dbReference type="InterPro" id="IPR045584">
    <property type="entry name" value="Pilin-like"/>
</dbReference>
<dbReference type="GO" id="GO:0015628">
    <property type="term" value="P:protein secretion by the type II secretion system"/>
    <property type="evidence" value="ECO:0007669"/>
    <property type="project" value="InterPro"/>
</dbReference>
<evidence type="ECO:0000313" key="10">
    <source>
        <dbReference type="EMBL" id="KKN81271.1"/>
    </source>
</evidence>
<evidence type="ECO:0000259" key="9">
    <source>
        <dbReference type="Pfam" id="PF12019"/>
    </source>
</evidence>
<gene>
    <name evidence="10" type="ORF">LCGC14_0321080</name>
</gene>
<evidence type="ECO:0000256" key="4">
    <source>
        <dbReference type="ARBA" id="ARBA00022519"/>
    </source>
</evidence>
<dbReference type="InterPro" id="IPR012902">
    <property type="entry name" value="N_methyl_site"/>
</dbReference>
<evidence type="ECO:0000256" key="1">
    <source>
        <dbReference type="ARBA" id="ARBA00004377"/>
    </source>
</evidence>
<comment type="caution">
    <text evidence="10">The sequence shown here is derived from an EMBL/GenBank/DDBJ whole genome shotgun (WGS) entry which is preliminary data.</text>
</comment>
<protein>
    <recommendedName>
        <fullName evidence="9">General secretion pathway GspH domain-containing protein</fullName>
    </recommendedName>
</protein>
<evidence type="ECO:0000256" key="2">
    <source>
        <dbReference type="ARBA" id="ARBA00022475"/>
    </source>
</evidence>
<accession>A0A0F9W6J0</accession>
<dbReference type="GO" id="GO:0015627">
    <property type="term" value="C:type II protein secretion system complex"/>
    <property type="evidence" value="ECO:0007669"/>
    <property type="project" value="InterPro"/>
</dbReference>
<feature type="transmembrane region" description="Helical" evidence="8">
    <location>
        <begin position="21"/>
        <end position="47"/>
    </location>
</feature>
<dbReference type="Pfam" id="PF07963">
    <property type="entry name" value="N_methyl"/>
    <property type="match status" value="1"/>
</dbReference>
<dbReference type="InterPro" id="IPR022346">
    <property type="entry name" value="T2SS_GspH"/>
</dbReference>
<evidence type="ECO:0000256" key="8">
    <source>
        <dbReference type="SAM" id="Phobius"/>
    </source>
</evidence>
<keyword evidence="7 8" id="KW-0472">Membrane</keyword>
<evidence type="ECO:0000256" key="6">
    <source>
        <dbReference type="ARBA" id="ARBA00022989"/>
    </source>
</evidence>
<feature type="domain" description="General secretion pathway GspH" evidence="9">
    <location>
        <begin position="57"/>
        <end position="163"/>
    </location>
</feature>
<dbReference type="NCBIfam" id="TIGR02532">
    <property type="entry name" value="IV_pilin_GFxxxE"/>
    <property type="match status" value="1"/>
</dbReference>
<evidence type="ECO:0000256" key="3">
    <source>
        <dbReference type="ARBA" id="ARBA00022481"/>
    </source>
</evidence>
<evidence type="ECO:0000256" key="5">
    <source>
        <dbReference type="ARBA" id="ARBA00022692"/>
    </source>
</evidence>
<dbReference type="Pfam" id="PF12019">
    <property type="entry name" value="GspH"/>
    <property type="match status" value="1"/>
</dbReference>
<dbReference type="Gene3D" id="3.30.700.10">
    <property type="entry name" value="Glycoprotein, Type 4 Pilin"/>
    <property type="match status" value="1"/>
</dbReference>
<evidence type="ECO:0000256" key="7">
    <source>
        <dbReference type="ARBA" id="ARBA00023136"/>
    </source>
</evidence>
<sequence>MNKLRLNNELQRVCGRDRRPAAFTLTELLIVMAVLAILAMVVVPYVLDSSNAQVVSATRLIASALQYAQNEAISSQTPVTVTFTPATETYELSNASGRLIHPISKEEYVVDFRSRRNFDRLDVVSTDFEGEAFVTFDVLGAPSAAGTITVQAGARTMTITVANVTGLVTVGE</sequence>